<evidence type="ECO:0008006" key="5">
    <source>
        <dbReference type="Google" id="ProtNLM"/>
    </source>
</evidence>
<keyword evidence="4" id="KW-1185">Reference proteome</keyword>
<comment type="caution">
    <text evidence="3">The sequence shown here is derived from an EMBL/GenBank/DDBJ whole genome shotgun (WGS) entry which is preliminary data.</text>
</comment>
<dbReference type="Gene3D" id="3.80.10.10">
    <property type="entry name" value="Ribonuclease Inhibitor"/>
    <property type="match status" value="2"/>
</dbReference>
<dbReference type="PANTHER" id="PTHR24112:SF64">
    <property type="entry name" value="CHROMOSOME UNDETERMINED SCAFFOLD_46, WHOLE GENOME SHOTGUN SEQUENCE"/>
    <property type="match status" value="1"/>
</dbReference>
<gene>
    <name evidence="3" type="ORF">TRFO_36013</name>
</gene>
<proteinExistence type="predicted"/>
<dbReference type="EMBL" id="MLAK01001098">
    <property type="protein sequence ID" value="OHS97725.1"/>
    <property type="molecule type" value="Genomic_DNA"/>
</dbReference>
<name>A0A1J4JJI2_9EUKA</name>
<keyword evidence="1" id="KW-0175">Coiled coil</keyword>
<dbReference type="SUPFAM" id="SSF52058">
    <property type="entry name" value="L domain-like"/>
    <property type="match status" value="1"/>
</dbReference>
<feature type="region of interest" description="Disordered" evidence="2">
    <location>
        <begin position="804"/>
        <end position="835"/>
    </location>
</feature>
<dbReference type="GO" id="GO:0034315">
    <property type="term" value="P:regulation of Arp2/3 complex-mediated actin nucleation"/>
    <property type="evidence" value="ECO:0007669"/>
    <property type="project" value="TreeGrafter"/>
</dbReference>
<dbReference type="RefSeq" id="XP_068350862.1">
    <property type="nucleotide sequence ID" value="XM_068510587.1"/>
</dbReference>
<dbReference type="PANTHER" id="PTHR24112">
    <property type="entry name" value="LEUCINE-RICH REPEAT, ISOFORM F-RELATED"/>
    <property type="match status" value="1"/>
</dbReference>
<dbReference type="GeneID" id="94845291"/>
<feature type="region of interest" description="Disordered" evidence="2">
    <location>
        <begin position="446"/>
        <end position="532"/>
    </location>
</feature>
<feature type="coiled-coil region" evidence="1">
    <location>
        <begin position="741"/>
        <end position="768"/>
    </location>
</feature>
<evidence type="ECO:0000313" key="4">
    <source>
        <dbReference type="Proteomes" id="UP000179807"/>
    </source>
</evidence>
<dbReference type="GO" id="GO:0016477">
    <property type="term" value="P:cell migration"/>
    <property type="evidence" value="ECO:0007669"/>
    <property type="project" value="TreeGrafter"/>
</dbReference>
<sequence>MKVVRININRINAAKEYVKSQKQKIFYCDSVKKINDTKNGTKKRILVVTGQYICYFTNVDKPKMDRCQYWTQIKSYSSNPKKCEIDLEFSDGLFRFMSPNWEKIQTLIFDVLNHVLAPDELAPLHLNQYNIPKYSINANGILARYQSMLLQADLKSPKGVETQLLEYIPTYNKELKLVNDSELPNLLILLGDALKPYKSLESLILPKFPDEGLNLYSDLAQVLIQKSPLKHISFANSPDTQFVAFCDALKTSQITGLTFHDINMNQDHLTLLHEALVTIPFRSLSFQNAFKKDLFDFFSSEFLSGYITSHLQMFNLDRTRGIDVGKLIKSLPVINSLSFAECDLDVCETLDTIGNANLQNLRFLNLSGNYARTKFTSSVAAPPELLRLDVNDVCWSQDVFPSFLSFITNRRWKKGICLYAERVIFDFDQDTFEDVEIEIPKPIEKVKGDKEDDDEKKDSKEKKKSKKEEKSSRRKSSRSDKKKKGDKSPRTKSSRDHKHENKQEDDKSKGDKSKDNIENKTELDQGKDNLPEVKIEIDLEQIENGQLEKKQENEAEKKEEKQKYYKTIKRRIRAVGDWPSVDAIFQESTIFPFKELGWSGNPVTDEFLSFLEKNTQLETLFLNDTFVPENPEAIENFSASVLQIENLRNLVIRACEDYSLRDKLYPLLSAVQYHSTLSLLDVTGHQIGDEGIHILTKVVDTCPTLQVLCFDESGFEKLQTIIDLISAAEERRKAISIEYPLKDANRKLKEKTIKKAELEKLKEKLDSLHHYIRGTKLKMTVDDDFKHFGFQSVKSVRSQSTKFGSVRCTKRPPLPPIPDEKTKKKAKESKEDLEEKPKSVFNDPFDYFVSDFTDEFPLYVSDQLMYEFQFNFERLHGFHHHRLELFALPSPRRKRSSSARLSPTSNKSLTVVERDITIEKDSDADKKKIKKGKVKKTDHDVKIIFTNNSDSFPGEEEAHESSSSSSTEIIRVRGYHAESDEEEEVLETKSQTILNEFYSEMNYAPPKYTIAAPRVKPVSNDKYIENINEKFEFTNLINTLVMPQ</sequence>
<dbReference type="GO" id="GO:0030027">
    <property type="term" value="C:lamellipodium"/>
    <property type="evidence" value="ECO:0007669"/>
    <property type="project" value="TreeGrafter"/>
</dbReference>
<evidence type="ECO:0000256" key="1">
    <source>
        <dbReference type="SAM" id="Coils"/>
    </source>
</evidence>
<dbReference type="GO" id="GO:0005886">
    <property type="term" value="C:plasma membrane"/>
    <property type="evidence" value="ECO:0007669"/>
    <property type="project" value="TreeGrafter"/>
</dbReference>
<feature type="compositionally biased region" description="Basic and acidic residues" evidence="2">
    <location>
        <begin position="486"/>
        <end position="532"/>
    </location>
</feature>
<dbReference type="OrthoDB" id="427001at2759"/>
<dbReference type="InterPro" id="IPR032675">
    <property type="entry name" value="LRR_dom_sf"/>
</dbReference>
<dbReference type="Proteomes" id="UP000179807">
    <property type="component" value="Unassembled WGS sequence"/>
</dbReference>
<feature type="compositionally biased region" description="Basic and acidic residues" evidence="2">
    <location>
        <begin position="818"/>
        <end position="835"/>
    </location>
</feature>
<reference evidence="3" key="1">
    <citation type="submission" date="2016-10" db="EMBL/GenBank/DDBJ databases">
        <authorList>
            <person name="Benchimol M."/>
            <person name="Almeida L.G."/>
            <person name="Vasconcelos A.T."/>
            <person name="Perreira-Neves A."/>
            <person name="Rosa I.A."/>
            <person name="Tasca T."/>
            <person name="Bogo M.R."/>
            <person name="de Souza W."/>
        </authorList>
    </citation>
    <scope>NUCLEOTIDE SEQUENCE [LARGE SCALE GENOMIC DNA]</scope>
    <source>
        <strain evidence="3">K</strain>
    </source>
</reference>
<feature type="compositionally biased region" description="Basic and acidic residues" evidence="2">
    <location>
        <begin position="446"/>
        <end position="471"/>
    </location>
</feature>
<accession>A0A1J4JJI2</accession>
<dbReference type="VEuPathDB" id="TrichDB:TRFO_36013"/>
<protein>
    <recommendedName>
        <fullName evidence="5">Leucine Rich Repeat family protein</fullName>
    </recommendedName>
</protein>
<feature type="coiled-coil region" evidence="1">
    <location>
        <begin position="539"/>
        <end position="567"/>
    </location>
</feature>
<evidence type="ECO:0000313" key="3">
    <source>
        <dbReference type="EMBL" id="OHS97725.1"/>
    </source>
</evidence>
<feature type="region of interest" description="Disordered" evidence="2">
    <location>
        <begin position="946"/>
        <end position="969"/>
    </location>
</feature>
<dbReference type="AlphaFoldDB" id="A0A1J4JJI2"/>
<organism evidence="3 4">
    <name type="scientific">Tritrichomonas foetus</name>
    <dbReference type="NCBI Taxonomy" id="1144522"/>
    <lineage>
        <taxon>Eukaryota</taxon>
        <taxon>Metamonada</taxon>
        <taxon>Parabasalia</taxon>
        <taxon>Tritrichomonadida</taxon>
        <taxon>Tritrichomonadidae</taxon>
        <taxon>Tritrichomonas</taxon>
    </lineage>
</organism>
<evidence type="ECO:0000256" key="2">
    <source>
        <dbReference type="SAM" id="MobiDB-lite"/>
    </source>
</evidence>
<feature type="compositionally biased region" description="Basic residues" evidence="2">
    <location>
        <begin position="472"/>
        <end position="485"/>
    </location>
</feature>
<dbReference type="InterPro" id="IPR051279">
    <property type="entry name" value="PP1-Reg/Actin-Interact_Protein"/>
</dbReference>